<dbReference type="GO" id="GO:0008168">
    <property type="term" value="F:methyltransferase activity"/>
    <property type="evidence" value="ECO:0007669"/>
    <property type="project" value="UniProtKB-KW"/>
</dbReference>
<dbReference type="InterPro" id="IPR029063">
    <property type="entry name" value="SAM-dependent_MTases_sf"/>
</dbReference>
<sequence>MGTSKNNYNYDVALSYERDRQCEAHWEEENLFIQEYFSCNKHKGILDVPVGTGRFFQFYPDNSRVVGVDISINMLAQSQEKAALIDNSDIFLMLSNAEKLAFHDDSFDIVVCCRLFHLLTQDERFLVLKELGRVTKKTILLQVYLSNKSEILYAFSARIKKLKDRFLRKRCDTGLELKPWSHIMSYSLTRTQLKSLIRRTGLSVIKESGFSCYEGNIVGFLVLNK</sequence>
<organism evidence="2 3">
    <name type="scientific">Methylomonas fluvii</name>
    <dbReference type="NCBI Taxonomy" id="1854564"/>
    <lineage>
        <taxon>Bacteria</taxon>
        <taxon>Pseudomonadati</taxon>
        <taxon>Pseudomonadota</taxon>
        <taxon>Gammaproteobacteria</taxon>
        <taxon>Methylococcales</taxon>
        <taxon>Methylococcaceae</taxon>
        <taxon>Methylomonas</taxon>
    </lineage>
</organism>
<evidence type="ECO:0000313" key="2">
    <source>
        <dbReference type="EMBL" id="MBD9363135.1"/>
    </source>
</evidence>
<keyword evidence="3" id="KW-1185">Reference proteome</keyword>
<reference evidence="2 3" key="1">
    <citation type="submission" date="2020-09" db="EMBL/GenBank/DDBJ databases">
        <title>Methylomonas albis sp. nov. and Methylomonas fluvii sp. nov.: Two cold-adapted methanotrophs from the River Elbe and an amended description of Methylovulum psychrotolerans strain Eb1.</title>
        <authorList>
            <person name="Bussmann I.K."/>
            <person name="Klings K.-W."/>
            <person name="Warnstedt J."/>
            <person name="Hoppert M."/>
            <person name="Saborowski A."/>
            <person name="Horn F."/>
            <person name="Liebner S."/>
        </authorList>
    </citation>
    <scope>NUCLEOTIDE SEQUENCE [LARGE SCALE GENOMIC DNA]</scope>
    <source>
        <strain evidence="2 3">EbB</strain>
    </source>
</reference>
<proteinExistence type="predicted"/>
<keyword evidence="2" id="KW-0808">Transferase</keyword>
<dbReference type="Pfam" id="PF13649">
    <property type="entry name" value="Methyltransf_25"/>
    <property type="match status" value="1"/>
</dbReference>
<dbReference type="InterPro" id="IPR041698">
    <property type="entry name" value="Methyltransf_25"/>
</dbReference>
<dbReference type="RefSeq" id="WP_192395844.1">
    <property type="nucleotide sequence ID" value="NZ_CAJHIU010000003.1"/>
</dbReference>
<gene>
    <name evidence="2" type="ORF">EBB_22145</name>
</gene>
<dbReference type="GO" id="GO:0032259">
    <property type="term" value="P:methylation"/>
    <property type="evidence" value="ECO:0007669"/>
    <property type="project" value="UniProtKB-KW"/>
</dbReference>
<keyword evidence="2" id="KW-0489">Methyltransferase</keyword>
<evidence type="ECO:0000313" key="3">
    <source>
        <dbReference type="Proteomes" id="UP000641152"/>
    </source>
</evidence>
<dbReference type="EMBL" id="JACXST010000003">
    <property type="protein sequence ID" value="MBD9363135.1"/>
    <property type="molecule type" value="Genomic_DNA"/>
</dbReference>
<dbReference type="PANTHER" id="PTHR43591">
    <property type="entry name" value="METHYLTRANSFERASE"/>
    <property type="match status" value="1"/>
</dbReference>
<dbReference type="CDD" id="cd02440">
    <property type="entry name" value="AdoMet_MTases"/>
    <property type="match status" value="1"/>
</dbReference>
<evidence type="ECO:0000259" key="1">
    <source>
        <dbReference type="Pfam" id="PF13649"/>
    </source>
</evidence>
<accession>A0ABR9DJ53</accession>
<feature type="domain" description="Methyltransferase" evidence="1">
    <location>
        <begin position="45"/>
        <end position="137"/>
    </location>
</feature>
<comment type="caution">
    <text evidence="2">The sequence shown here is derived from an EMBL/GenBank/DDBJ whole genome shotgun (WGS) entry which is preliminary data.</text>
</comment>
<protein>
    <submittedName>
        <fullName evidence="2">Class I SAM-dependent methyltransferase</fullName>
    </submittedName>
</protein>
<dbReference type="Gene3D" id="3.40.50.150">
    <property type="entry name" value="Vaccinia Virus protein VP39"/>
    <property type="match status" value="1"/>
</dbReference>
<dbReference type="SUPFAM" id="SSF53335">
    <property type="entry name" value="S-adenosyl-L-methionine-dependent methyltransferases"/>
    <property type="match status" value="1"/>
</dbReference>
<name>A0ABR9DJ53_9GAMM</name>
<dbReference type="Proteomes" id="UP000641152">
    <property type="component" value="Unassembled WGS sequence"/>
</dbReference>